<dbReference type="InterPro" id="IPR006084">
    <property type="entry name" value="XPG/Rad2"/>
</dbReference>
<protein>
    <recommendedName>
        <fullName evidence="3 17">Exonuclease 1</fullName>
        <ecNumber evidence="17">3.1.-.-</ecNumber>
    </recommendedName>
</protein>
<keyword evidence="22" id="KW-1185">Reference proteome</keyword>
<keyword evidence="7" id="KW-0255">Endonuclease</keyword>
<keyword evidence="8 17" id="KW-0227">DNA damage</keyword>
<evidence type="ECO:0000256" key="12">
    <source>
        <dbReference type="ARBA" id="ARBA00022842"/>
    </source>
</evidence>
<dbReference type="InterPro" id="IPR006085">
    <property type="entry name" value="XPG_DNA_repair_N"/>
</dbReference>
<evidence type="ECO:0000256" key="14">
    <source>
        <dbReference type="ARBA" id="ARBA00023125"/>
    </source>
</evidence>
<dbReference type="PANTHER" id="PTHR11081:SF8">
    <property type="entry name" value="EXONUCLEASE 1"/>
    <property type="match status" value="1"/>
</dbReference>
<dbReference type="GO" id="GO:0046872">
    <property type="term" value="F:metal ion binding"/>
    <property type="evidence" value="ECO:0007669"/>
    <property type="project" value="UniProtKB-UniRule"/>
</dbReference>
<reference evidence="21 22" key="1">
    <citation type="journal article" date="2024" name="bioRxiv">
        <title>A reference genome for Trichogramma kaykai: A tiny desert-dwelling parasitoid wasp with competing sex-ratio distorters.</title>
        <authorList>
            <person name="Culotta J."/>
            <person name="Lindsey A.R."/>
        </authorList>
    </citation>
    <scope>NUCLEOTIDE SEQUENCE [LARGE SCALE GENOMIC DNA]</scope>
    <source>
        <strain evidence="21 22">KSX58</strain>
    </source>
</reference>
<dbReference type="GO" id="GO:0006281">
    <property type="term" value="P:DNA repair"/>
    <property type="evidence" value="ECO:0007669"/>
    <property type="project" value="UniProtKB-UniRule"/>
</dbReference>
<comment type="subcellular location">
    <subcellularLocation>
        <location evidence="1 17">Nucleus</location>
    </subcellularLocation>
</comment>
<keyword evidence="12 17" id="KW-0460">Magnesium</keyword>
<dbReference type="Pfam" id="PF00752">
    <property type="entry name" value="XPG_N"/>
    <property type="match status" value="1"/>
</dbReference>
<dbReference type="EC" id="3.1.-.-" evidence="17"/>
<name>A0ABD2W8W4_9HYME</name>
<keyword evidence="16 17" id="KW-0539">Nucleus</keyword>
<dbReference type="GO" id="GO:0035312">
    <property type="term" value="F:5'-3' DNA exonuclease activity"/>
    <property type="evidence" value="ECO:0007669"/>
    <property type="project" value="UniProtKB-UniRule"/>
</dbReference>
<dbReference type="InterPro" id="IPR006086">
    <property type="entry name" value="XPG-I_dom"/>
</dbReference>
<feature type="compositionally biased region" description="Polar residues" evidence="18">
    <location>
        <begin position="707"/>
        <end position="718"/>
    </location>
</feature>
<dbReference type="Pfam" id="PF00867">
    <property type="entry name" value="XPG_I"/>
    <property type="match status" value="1"/>
</dbReference>
<feature type="region of interest" description="Disordered" evidence="18">
    <location>
        <begin position="699"/>
        <end position="718"/>
    </location>
</feature>
<keyword evidence="14 17" id="KW-0238">DNA-binding</keyword>
<keyword evidence="11 17" id="KW-0269">Exonuclease</keyword>
<evidence type="ECO:0000256" key="9">
    <source>
        <dbReference type="ARBA" id="ARBA00022769"/>
    </source>
</evidence>
<keyword evidence="9 17" id="KW-0228">DNA excision</keyword>
<dbReference type="Gene3D" id="3.40.50.1010">
    <property type="entry name" value="5'-nuclease"/>
    <property type="match status" value="1"/>
</dbReference>
<feature type="domain" description="XPG N-terminal" evidence="20">
    <location>
        <begin position="1"/>
        <end position="99"/>
    </location>
</feature>
<dbReference type="InterPro" id="IPR029060">
    <property type="entry name" value="PIN-like_dom_sf"/>
</dbReference>
<evidence type="ECO:0000259" key="20">
    <source>
        <dbReference type="SMART" id="SM00485"/>
    </source>
</evidence>
<dbReference type="PROSITE" id="PS00842">
    <property type="entry name" value="XPG_2"/>
    <property type="match status" value="1"/>
</dbReference>
<evidence type="ECO:0000256" key="1">
    <source>
        <dbReference type="ARBA" id="ARBA00004123"/>
    </source>
</evidence>
<dbReference type="CDD" id="cd09857">
    <property type="entry name" value="PIN_EXO1"/>
    <property type="match status" value="1"/>
</dbReference>
<dbReference type="SMART" id="SM00485">
    <property type="entry name" value="XPGN"/>
    <property type="match status" value="1"/>
</dbReference>
<evidence type="ECO:0000256" key="16">
    <source>
        <dbReference type="ARBA" id="ARBA00023242"/>
    </source>
</evidence>
<dbReference type="GO" id="GO:0005634">
    <property type="term" value="C:nucleus"/>
    <property type="evidence" value="ECO:0007669"/>
    <property type="project" value="UniProtKB-SubCell"/>
</dbReference>
<feature type="compositionally biased region" description="Polar residues" evidence="18">
    <location>
        <begin position="448"/>
        <end position="470"/>
    </location>
</feature>
<dbReference type="Gene3D" id="1.10.150.20">
    <property type="entry name" value="5' to 3' exonuclease, C-terminal subdomain"/>
    <property type="match status" value="1"/>
</dbReference>
<evidence type="ECO:0000313" key="22">
    <source>
        <dbReference type="Proteomes" id="UP001627154"/>
    </source>
</evidence>
<dbReference type="InterPro" id="IPR008918">
    <property type="entry name" value="HhH2"/>
</dbReference>
<evidence type="ECO:0000256" key="17">
    <source>
        <dbReference type="RuleBase" id="RU910737"/>
    </source>
</evidence>
<feature type="region of interest" description="Disordered" evidence="18">
    <location>
        <begin position="623"/>
        <end position="643"/>
    </location>
</feature>
<dbReference type="SMART" id="SM00484">
    <property type="entry name" value="XPGI"/>
    <property type="match status" value="1"/>
</dbReference>
<dbReference type="SUPFAM" id="SSF47807">
    <property type="entry name" value="5' to 3' exonuclease, C-terminal subdomain"/>
    <property type="match status" value="1"/>
</dbReference>
<dbReference type="InterPro" id="IPR036279">
    <property type="entry name" value="5-3_exonuclease_C_sf"/>
</dbReference>
<evidence type="ECO:0000256" key="15">
    <source>
        <dbReference type="ARBA" id="ARBA00023204"/>
    </source>
</evidence>
<keyword evidence="6 17" id="KW-0479">Metal-binding</keyword>
<keyword evidence="4" id="KW-0597">Phosphoprotein</keyword>
<evidence type="ECO:0000256" key="4">
    <source>
        <dbReference type="ARBA" id="ARBA00022553"/>
    </source>
</evidence>
<dbReference type="GO" id="GO:0003677">
    <property type="term" value="F:DNA binding"/>
    <property type="evidence" value="ECO:0007669"/>
    <property type="project" value="UniProtKB-UniRule"/>
</dbReference>
<evidence type="ECO:0000256" key="13">
    <source>
        <dbReference type="ARBA" id="ARBA00022881"/>
    </source>
</evidence>
<organism evidence="21 22">
    <name type="scientific">Trichogramma kaykai</name>
    <dbReference type="NCBI Taxonomy" id="54128"/>
    <lineage>
        <taxon>Eukaryota</taxon>
        <taxon>Metazoa</taxon>
        <taxon>Ecdysozoa</taxon>
        <taxon>Arthropoda</taxon>
        <taxon>Hexapoda</taxon>
        <taxon>Insecta</taxon>
        <taxon>Pterygota</taxon>
        <taxon>Neoptera</taxon>
        <taxon>Endopterygota</taxon>
        <taxon>Hymenoptera</taxon>
        <taxon>Apocrita</taxon>
        <taxon>Proctotrupomorpha</taxon>
        <taxon>Chalcidoidea</taxon>
        <taxon>Trichogrammatidae</taxon>
        <taxon>Trichogramma</taxon>
    </lineage>
</organism>
<evidence type="ECO:0000256" key="10">
    <source>
        <dbReference type="ARBA" id="ARBA00022801"/>
    </source>
</evidence>
<dbReference type="PANTHER" id="PTHR11081">
    <property type="entry name" value="FLAP ENDONUCLEASE FAMILY MEMBER"/>
    <property type="match status" value="1"/>
</dbReference>
<dbReference type="PRINTS" id="PR00853">
    <property type="entry name" value="XPGRADSUPER"/>
</dbReference>
<dbReference type="InterPro" id="IPR019974">
    <property type="entry name" value="XPG_CS"/>
</dbReference>
<feature type="region of interest" description="Disordered" evidence="18">
    <location>
        <begin position="439"/>
        <end position="488"/>
    </location>
</feature>
<evidence type="ECO:0000256" key="11">
    <source>
        <dbReference type="ARBA" id="ARBA00022839"/>
    </source>
</evidence>
<evidence type="ECO:0000256" key="8">
    <source>
        <dbReference type="ARBA" id="ARBA00022763"/>
    </source>
</evidence>
<evidence type="ECO:0000256" key="18">
    <source>
        <dbReference type="SAM" id="MobiDB-lite"/>
    </source>
</evidence>
<gene>
    <name evidence="21" type="ORF">TKK_015620</name>
</gene>
<comment type="cofactor">
    <cofactor evidence="17">
        <name>Mg(2+)</name>
        <dbReference type="ChEBI" id="CHEBI:18420"/>
    </cofactor>
    <text evidence="17">Binds 2 magnesium ions per subunit. They probably participate in the reaction catalyzed by the enzyme. May bind an additional third magnesium ion after substrate binding.</text>
</comment>
<accession>A0ABD2W8W4</accession>
<proteinExistence type="inferred from homology"/>
<dbReference type="FunFam" id="3.40.50.1010:FF:000002">
    <property type="entry name" value="Exonuclease 1, putative"/>
    <property type="match status" value="1"/>
</dbReference>
<evidence type="ECO:0000256" key="5">
    <source>
        <dbReference type="ARBA" id="ARBA00022722"/>
    </source>
</evidence>
<keyword evidence="13 17" id="KW-0267">Excision nuclease</keyword>
<dbReference type="InterPro" id="IPR037315">
    <property type="entry name" value="EXO1_H3TH"/>
</dbReference>
<evidence type="ECO:0000256" key="6">
    <source>
        <dbReference type="ARBA" id="ARBA00022723"/>
    </source>
</evidence>
<feature type="domain" description="XPG-I" evidence="19">
    <location>
        <begin position="138"/>
        <end position="213"/>
    </location>
</feature>
<evidence type="ECO:0000256" key="3">
    <source>
        <dbReference type="ARBA" id="ARBA00020324"/>
    </source>
</evidence>
<dbReference type="FunFam" id="1.10.150.20:FF:000011">
    <property type="entry name" value="exonuclease 1"/>
    <property type="match status" value="1"/>
</dbReference>
<comment type="function">
    <text evidence="17">5'-&gt;3' double-stranded DNA exonuclease which may also possess a cryptic 3'-&gt;5' double-stranded DNA exonuclease activity. Functions in DNA mismatch repair.</text>
</comment>
<evidence type="ECO:0000259" key="19">
    <source>
        <dbReference type="SMART" id="SM00484"/>
    </source>
</evidence>
<dbReference type="PROSITE" id="PS00841">
    <property type="entry name" value="XPG_1"/>
    <property type="match status" value="1"/>
</dbReference>
<dbReference type="Proteomes" id="UP001627154">
    <property type="component" value="Unassembled WGS sequence"/>
</dbReference>
<dbReference type="SUPFAM" id="SSF88723">
    <property type="entry name" value="PIN domain-like"/>
    <property type="match status" value="1"/>
</dbReference>
<dbReference type="EMBL" id="JBJJXI010000123">
    <property type="protein sequence ID" value="KAL3389393.1"/>
    <property type="molecule type" value="Genomic_DNA"/>
</dbReference>
<sequence length="749" mass="85221">MGITGLIPFLEKSSRKTNISEFSGGTVAIDTYCWLHKGAFSCADKIIMGQATDAYVKYCMKFVNMLLGHNIKPILVFDGRHLPAKADTEVKRRENRQANRKRAAELIKMGKTNEGRNLLRRSLDVSHKMALEVIKVCQAQNVDCIVAPYEADAQLAYLNISGIADVIITEDSDLTLFGCKKIFFKMDLYGHGVLVEQERLHLAMGLTPPNFNIDKFRYMCILSGCDYLASLPGIGLNKACKFIVKNTDNNIYNALLRLSSSLNMKQLVVTQEYRDGFMRALVTFKHQLVFCPIRRKQVRLYEPTPEVTTEQLIHAGSEVDPDMAYQLALGNLDPFSFKIMHDFDPSFLRSRKTNAWSDLMIAEHPSIWSKEYKIKQNKESQSIAPEKKENYLPAVIKSNKGKVGVIKTDFLKKEITPRKRTYEEAEMDTDMDDIINFYKETSREKTPPRSTSTASMKSPVNKASNKQGESAASPVLTQRRRSNPFRRTSLKLPERCRLRPTVIDSSAIQCSKFFALKKVENDPAESMAVNIDDNDLKNNVKSMVENQKQMIIPETEDVEIDIPPVNPLERSVLVEDTQDISPLLNECKKKNMKTAAFIPETQDLDISMAYQEDNGHIIPETECFDSTPNNAPNELHRQDSGYKSLDMSVDEDKSQRLLDDALMESQPGLKEDDEDDELMVLRIVPQVFAEERSSMFAHNSPLKKPKYSQNSSGWIHSGQQKSWKQNLIKTKKEKPILRGQQSLFNYFSR</sequence>
<dbReference type="InterPro" id="IPR044752">
    <property type="entry name" value="PIN-like_EXO1"/>
</dbReference>
<evidence type="ECO:0000256" key="2">
    <source>
        <dbReference type="ARBA" id="ARBA00010563"/>
    </source>
</evidence>
<comment type="similarity">
    <text evidence="2 17">Belongs to the XPG/RAD2 endonuclease family. EXO1 subfamily.</text>
</comment>
<dbReference type="CDD" id="cd09908">
    <property type="entry name" value="H3TH_EXO1"/>
    <property type="match status" value="1"/>
</dbReference>
<evidence type="ECO:0000313" key="21">
    <source>
        <dbReference type="EMBL" id="KAL3389393.1"/>
    </source>
</evidence>
<evidence type="ECO:0000256" key="7">
    <source>
        <dbReference type="ARBA" id="ARBA00022759"/>
    </source>
</evidence>
<comment type="caution">
    <text evidence="21">The sequence shown here is derived from an EMBL/GenBank/DDBJ whole genome shotgun (WGS) entry which is preliminary data.</text>
</comment>
<dbReference type="AlphaFoldDB" id="A0ABD2W8W4"/>
<keyword evidence="15 17" id="KW-0234">DNA repair</keyword>
<dbReference type="SMART" id="SM00279">
    <property type="entry name" value="HhH2"/>
    <property type="match status" value="1"/>
</dbReference>
<dbReference type="GO" id="GO:0004519">
    <property type="term" value="F:endonuclease activity"/>
    <property type="evidence" value="ECO:0007669"/>
    <property type="project" value="UniProtKB-KW"/>
</dbReference>
<keyword evidence="5 17" id="KW-0540">Nuclease</keyword>
<keyword evidence="10 17" id="KW-0378">Hydrolase</keyword>